<accession>A0A378NSG3</accession>
<protein>
    <submittedName>
        <fullName evidence="1">Uncharacterized protein</fullName>
    </submittedName>
</protein>
<organism evidence="1 2">
    <name type="scientific">Megamonas hypermegale</name>
    <dbReference type="NCBI Taxonomy" id="158847"/>
    <lineage>
        <taxon>Bacteria</taxon>
        <taxon>Bacillati</taxon>
        <taxon>Bacillota</taxon>
        <taxon>Negativicutes</taxon>
        <taxon>Selenomonadales</taxon>
        <taxon>Selenomonadaceae</taxon>
        <taxon>Megamonas</taxon>
    </lineage>
</organism>
<name>A0A378NSG3_9FIRM</name>
<evidence type="ECO:0000313" key="2">
    <source>
        <dbReference type="Proteomes" id="UP000255234"/>
    </source>
</evidence>
<gene>
    <name evidence="1" type="ORF">NCTC10571_01478</name>
</gene>
<evidence type="ECO:0000313" key="1">
    <source>
        <dbReference type="EMBL" id="STY71322.1"/>
    </source>
</evidence>
<dbReference type="AlphaFoldDB" id="A0A378NSG3"/>
<dbReference type="EMBL" id="UGPP01000001">
    <property type="protein sequence ID" value="STY71322.1"/>
    <property type="molecule type" value="Genomic_DNA"/>
</dbReference>
<dbReference type="Proteomes" id="UP000255234">
    <property type="component" value="Unassembled WGS sequence"/>
</dbReference>
<sequence length="100" mass="10996">MSTRNIVPRSDNEGQLGTEQKKWAKIYTNEISATNFIGNLTGTANKALEDNNGNEITSTYATKNELNLKLDANIVGNEANKIPKFNSEGHLILPTGIEIY</sequence>
<proteinExistence type="predicted"/>
<reference evidence="1 2" key="1">
    <citation type="submission" date="2018-06" db="EMBL/GenBank/DDBJ databases">
        <authorList>
            <consortium name="Pathogen Informatics"/>
            <person name="Doyle S."/>
        </authorList>
    </citation>
    <scope>NUCLEOTIDE SEQUENCE [LARGE SCALE GENOMIC DNA]</scope>
    <source>
        <strain evidence="1 2">NCTC10571</strain>
    </source>
</reference>
<dbReference type="RefSeq" id="WP_115151680.1">
    <property type="nucleotide sequence ID" value="NZ_UGPP01000001.1"/>
</dbReference>